<proteinExistence type="predicted"/>
<name>A0A5C1QJ93_9SPIO</name>
<evidence type="ECO:0000313" key="2">
    <source>
        <dbReference type="Proteomes" id="UP000324209"/>
    </source>
</evidence>
<gene>
    <name evidence="1" type="ORF">EXM22_04950</name>
</gene>
<dbReference type="Proteomes" id="UP000324209">
    <property type="component" value="Chromosome"/>
</dbReference>
<evidence type="ECO:0008006" key="3">
    <source>
        <dbReference type="Google" id="ProtNLM"/>
    </source>
</evidence>
<dbReference type="KEGG" id="ock:EXM22_04950"/>
<evidence type="ECO:0000313" key="1">
    <source>
        <dbReference type="EMBL" id="QEN07368.1"/>
    </source>
</evidence>
<accession>A0A5C1QJ93</accession>
<reference evidence="1 2" key="1">
    <citation type="submission" date="2019-02" db="EMBL/GenBank/DDBJ databases">
        <title>Complete Genome Sequence and Methylome Analysis of free living Spirochaetas.</title>
        <authorList>
            <person name="Fomenkov A."/>
            <person name="Dubinina G."/>
            <person name="Leshcheva N."/>
            <person name="Mikheeva N."/>
            <person name="Grabovich M."/>
            <person name="Vincze T."/>
            <person name="Roberts R.J."/>
        </authorList>
    </citation>
    <scope>NUCLEOTIDE SEQUENCE [LARGE SCALE GENOMIC DNA]</scope>
    <source>
        <strain evidence="1 2">K2</strain>
    </source>
</reference>
<sequence>MAHSAHSGNVRSAFIILLYLLIQNMYCFAEESSNRLFRIAQVKYSIEGKTKISALEKDLSWDLDRIFSSVYQLDAYLQKQRQQLINKKVFKSVLTNYHVVNSEGLILDIEVIVDLEDSWTMIPLPIYTYDNNLGLIMGLGMDYKNVGGTLSDFDFSSYYSDTKSEITGNWTDFRIGSHLYDFRFNQLWETVKSTDSNGNIDLEYSYIQSEIRMSIEIPIIPWLNYSARPILRWPYSYSFMTNTTGESNSSFSRSGLNPAYNHIIEWDRVNWIGSLRQGINASIENELEYSTQNNQVILWLDGNFKTYIYTPIISYNLRVSSFYYYNDFKINAADRLRGVLDYKLSGEYGFFLNQNFPFNVVSMDKIGDLQLSPFIDIGYVGELAQDFTKKDIQYTTGLSIIVFPALLPSISLNIDTGINLQDTSETEISISSTLYF</sequence>
<dbReference type="OrthoDB" id="368857at2"/>
<organism evidence="1 2">
    <name type="scientific">Oceanispirochaeta crateris</name>
    <dbReference type="NCBI Taxonomy" id="2518645"/>
    <lineage>
        <taxon>Bacteria</taxon>
        <taxon>Pseudomonadati</taxon>
        <taxon>Spirochaetota</taxon>
        <taxon>Spirochaetia</taxon>
        <taxon>Spirochaetales</taxon>
        <taxon>Spirochaetaceae</taxon>
        <taxon>Oceanispirochaeta</taxon>
    </lineage>
</organism>
<protein>
    <recommendedName>
        <fullName evidence="3">POTRA domain-containing protein</fullName>
    </recommendedName>
</protein>
<dbReference type="RefSeq" id="WP_149485449.1">
    <property type="nucleotide sequence ID" value="NZ_CP036150.1"/>
</dbReference>
<keyword evidence="2" id="KW-1185">Reference proteome</keyword>
<dbReference type="AlphaFoldDB" id="A0A5C1QJ93"/>
<dbReference type="EMBL" id="CP036150">
    <property type="protein sequence ID" value="QEN07368.1"/>
    <property type="molecule type" value="Genomic_DNA"/>
</dbReference>
<dbReference type="Gene3D" id="2.40.160.50">
    <property type="entry name" value="membrane protein fhac: a member of the omp85/tpsb transporter family"/>
    <property type="match status" value="1"/>
</dbReference>